<evidence type="ECO:0000256" key="6">
    <source>
        <dbReference type="ARBA" id="ARBA00048528"/>
    </source>
</evidence>
<dbReference type="VEuPathDB" id="MicrosporidiaDB:M153_4900002287"/>
<reference evidence="10 11" key="1">
    <citation type="submission" date="2015-07" db="EMBL/GenBank/DDBJ databases">
        <title>The genome of Pseudoloma neurophilia, a relevant intracellular parasite of the zebrafish.</title>
        <authorList>
            <person name="Ndikumana S."/>
            <person name="Pelin A."/>
            <person name="Sanders J."/>
            <person name="Corradi N."/>
        </authorList>
    </citation>
    <scope>NUCLEOTIDE SEQUENCE [LARGE SCALE GENOMIC DNA]</scope>
    <source>
        <strain evidence="10 11">MK1</strain>
    </source>
</reference>
<proteinExistence type="inferred from homology"/>
<dbReference type="Gene3D" id="3.90.1150.10">
    <property type="entry name" value="Aspartate Aminotransferase, domain 1"/>
    <property type="match status" value="1"/>
</dbReference>
<keyword evidence="8" id="KW-0472">Membrane</keyword>
<comment type="cofactor">
    <cofactor evidence="1 7">
        <name>pyridoxal 5'-phosphate</name>
        <dbReference type="ChEBI" id="CHEBI:597326"/>
    </cofactor>
</comment>
<dbReference type="EC" id="2.3.1.50" evidence="3"/>
<dbReference type="PROSITE" id="PS00599">
    <property type="entry name" value="AA_TRANSFER_CLASS_2"/>
    <property type="match status" value="1"/>
</dbReference>
<dbReference type="InterPro" id="IPR015421">
    <property type="entry name" value="PyrdxlP-dep_Trfase_major"/>
</dbReference>
<keyword evidence="8" id="KW-0812">Transmembrane</keyword>
<dbReference type="GO" id="GO:0017059">
    <property type="term" value="C:serine palmitoyltransferase complex"/>
    <property type="evidence" value="ECO:0007669"/>
    <property type="project" value="TreeGrafter"/>
</dbReference>
<evidence type="ECO:0000259" key="9">
    <source>
        <dbReference type="Pfam" id="PF00155"/>
    </source>
</evidence>
<evidence type="ECO:0000256" key="3">
    <source>
        <dbReference type="ARBA" id="ARBA00013220"/>
    </source>
</evidence>
<dbReference type="AlphaFoldDB" id="A0A0R0LX62"/>
<dbReference type="InterPro" id="IPR050087">
    <property type="entry name" value="AON_synthase_class-II"/>
</dbReference>
<evidence type="ECO:0000313" key="11">
    <source>
        <dbReference type="Proteomes" id="UP000051530"/>
    </source>
</evidence>
<dbReference type="OrthoDB" id="65434at2759"/>
<dbReference type="InterPro" id="IPR015422">
    <property type="entry name" value="PyrdxlP-dep_Trfase_small"/>
</dbReference>
<evidence type="ECO:0000256" key="7">
    <source>
        <dbReference type="RuleBase" id="RU003693"/>
    </source>
</evidence>
<dbReference type="EMBL" id="LGUB01000180">
    <property type="protein sequence ID" value="KRH93917.1"/>
    <property type="molecule type" value="Genomic_DNA"/>
</dbReference>
<dbReference type="Gene3D" id="3.40.640.10">
    <property type="entry name" value="Type I PLP-dependent aspartate aminotransferase-like (Major domain)"/>
    <property type="match status" value="1"/>
</dbReference>
<dbReference type="PANTHER" id="PTHR13693:SF3">
    <property type="entry name" value="LD36009P"/>
    <property type="match status" value="1"/>
</dbReference>
<dbReference type="GO" id="GO:0030170">
    <property type="term" value="F:pyridoxal phosphate binding"/>
    <property type="evidence" value="ECO:0007669"/>
    <property type="project" value="InterPro"/>
</dbReference>
<evidence type="ECO:0000256" key="4">
    <source>
        <dbReference type="ARBA" id="ARBA00022679"/>
    </source>
</evidence>
<dbReference type="SUPFAM" id="SSF53383">
    <property type="entry name" value="PLP-dependent transferases"/>
    <property type="match status" value="1"/>
</dbReference>
<keyword evidence="11" id="KW-1185">Reference proteome</keyword>
<dbReference type="Proteomes" id="UP000051530">
    <property type="component" value="Unassembled WGS sequence"/>
</dbReference>
<evidence type="ECO:0000256" key="8">
    <source>
        <dbReference type="SAM" id="Phobius"/>
    </source>
</evidence>
<dbReference type="GO" id="GO:0004758">
    <property type="term" value="F:serine C-palmitoyltransferase activity"/>
    <property type="evidence" value="ECO:0007669"/>
    <property type="project" value="UniProtKB-EC"/>
</dbReference>
<evidence type="ECO:0000256" key="2">
    <source>
        <dbReference type="ARBA" id="ARBA00008392"/>
    </source>
</evidence>
<dbReference type="GO" id="GO:0046513">
    <property type="term" value="P:ceramide biosynthetic process"/>
    <property type="evidence" value="ECO:0007669"/>
    <property type="project" value="TreeGrafter"/>
</dbReference>
<dbReference type="GO" id="GO:0016020">
    <property type="term" value="C:membrane"/>
    <property type="evidence" value="ECO:0007669"/>
    <property type="project" value="GOC"/>
</dbReference>
<evidence type="ECO:0000256" key="1">
    <source>
        <dbReference type="ARBA" id="ARBA00001933"/>
    </source>
</evidence>
<dbReference type="InterPro" id="IPR001917">
    <property type="entry name" value="Aminotrans_II_pyridoxalP_BS"/>
</dbReference>
<comment type="caution">
    <text evidence="10">The sequence shown here is derived from an EMBL/GenBank/DDBJ whole genome shotgun (WGS) entry which is preliminary data.</text>
</comment>
<feature type="domain" description="Aminotransferase class I/classII large" evidence="9">
    <location>
        <begin position="107"/>
        <end position="461"/>
    </location>
</feature>
<protein>
    <recommendedName>
        <fullName evidence="3">serine C-palmitoyltransferase</fullName>
        <ecNumber evidence="3">2.3.1.50</ecNumber>
    </recommendedName>
</protein>
<keyword evidence="4 10" id="KW-0808">Transferase</keyword>
<comment type="catalytic activity">
    <reaction evidence="6">
        <text>L-serine + hexadecanoyl-CoA + H(+) = 3-oxosphinganine + CO2 + CoA</text>
        <dbReference type="Rhea" id="RHEA:14761"/>
        <dbReference type="ChEBI" id="CHEBI:15378"/>
        <dbReference type="ChEBI" id="CHEBI:16526"/>
        <dbReference type="ChEBI" id="CHEBI:33384"/>
        <dbReference type="ChEBI" id="CHEBI:57287"/>
        <dbReference type="ChEBI" id="CHEBI:57379"/>
        <dbReference type="ChEBI" id="CHEBI:58299"/>
        <dbReference type="EC" id="2.3.1.50"/>
    </reaction>
</comment>
<gene>
    <name evidence="10" type="ORF">M153_4900002287</name>
</gene>
<feature type="transmembrane region" description="Helical" evidence="8">
    <location>
        <begin position="6"/>
        <end position="27"/>
    </location>
</feature>
<name>A0A0R0LX62_9MICR</name>
<evidence type="ECO:0000313" key="10">
    <source>
        <dbReference type="EMBL" id="KRH93917.1"/>
    </source>
</evidence>
<dbReference type="PANTHER" id="PTHR13693">
    <property type="entry name" value="CLASS II AMINOTRANSFERASE/8-AMINO-7-OXONONANOATE SYNTHASE"/>
    <property type="match status" value="1"/>
</dbReference>
<dbReference type="GO" id="GO:0046512">
    <property type="term" value="P:sphingosine biosynthetic process"/>
    <property type="evidence" value="ECO:0007669"/>
    <property type="project" value="TreeGrafter"/>
</dbReference>
<dbReference type="CDD" id="cd06454">
    <property type="entry name" value="KBL_like"/>
    <property type="match status" value="1"/>
</dbReference>
<keyword evidence="5 7" id="KW-0663">Pyridoxal phosphate</keyword>
<organism evidence="10 11">
    <name type="scientific">Pseudoloma neurophilia</name>
    <dbReference type="NCBI Taxonomy" id="146866"/>
    <lineage>
        <taxon>Eukaryota</taxon>
        <taxon>Fungi</taxon>
        <taxon>Fungi incertae sedis</taxon>
        <taxon>Microsporidia</taxon>
        <taxon>Pseudoloma</taxon>
    </lineage>
</organism>
<comment type="similarity">
    <text evidence="2 7">Belongs to the class-II pyridoxal-phosphate-dependent aminotransferase family.</text>
</comment>
<dbReference type="Pfam" id="PF00155">
    <property type="entry name" value="Aminotran_1_2"/>
    <property type="match status" value="1"/>
</dbReference>
<keyword evidence="8" id="KW-1133">Transmembrane helix</keyword>
<dbReference type="InterPro" id="IPR015424">
    <property type="entry name" value="PyrdxlP-dep_Trfase"/>
</dbReference>
<evidence type="ECO:0000256" key="5">
    <source>
        <dbReference type="ARBA" id="ARBA00022898"/>
    </source>
</evidence>
<dbReference type="InterPro" id="IPR004839">
    <property type="entry name" value="Aminotransferase_I/II_large"/>
</dbReference>
<accession>A0A0R0LX62</accession>
<sequence>MNSQSVPIFTVTTTYISFVFLIIFGYVRDFLEIFIFQKGFEHLRTQNGRRPIYTAFESFFIRRLYMRIRDCWNRPITGVPGQMITVLERKSFDNNKTFVLTGKKIQLINLSSYNYLGFGTNDMDILKHDFAVMDMFPVNYPGTTKDIGTNPINRLLERHIAEFLKKEDAIVFPMGFGTNSANIPIISDNNTLILSDELNHTSIIFGSKMSPGLIKPFAHNDMENLEELLRYHISRGQPNTRKPWDKVIVIAEGLYSMEGTVLNLKRLVELRRKYKFYLFIDEAHSIGAMGETGRGVAEYLNVPFDEIDIFMGTFTKSFGAAGGYIAADRKVINFLRNYSDFSLYGEQMPPVVAQHILTTLKIIKSDRGEILRQKLRTNIKTLREGLIERGFVVYGEPESPIIPILIYNPGKMSEFSRMCMARGLAIVVVGYPATPVISNRARLCVSAAHTKEDIEYVLNTIEEVGELLGMNVLKKRRFYFF</sequence>